<accession>A0A7R9ABP1</accession>
<dbReference type="GO" id="GO:0030424">
    <property type="term" value="C:axon"/>
    <property type="evidence" value="ECO:0007669"/>
    <property type="project" value="TreeGrafter"/>
</dbReference>
<dbReference type="Gene3D" id="2.60.40.150">
    <property type="entry name" value="C2 domain"/>
    <property type="match status" value="1"/>
</dbReference>
<dbReference type="GO" id="GO:0005509">
    <property type="term" value="F:calcium ion binding"/>
    <property type="evidence" value="ECO:0007669"/>
    <property type="project" value="TreeGrafter"/>
</dbReference>
<evidence type="ECO:0000259" key="2">
    <source>
        <dbReference type="PROSITE" id="PS50004"/>
    </source>
</evidence>
<proteinExistence type="predicted"/>
<name>A0A7R9ABP1_9CRUS</name>
<dbReference type="GO" id="GO:0005886">
    <property type="term" value="C:plasma membrane"/>
    <property type="evidence" value="ECO:0007669"/>
    <property type="project" value="TreeGrafter"/>
</dbReference>
<dbReference type="GO" id="GO:0006906">
    <property type="term" value="P:vesicle fusion"/>
    <property type="evidence" value="ECO:0007669"/>
    <property type="project" value="TreeGrafter"/>
</dbReference>
<dbReference type="GO" id="GO:0005544">
    <property type="term" value="F:calcium-dependent phospholipid binding"/>
    <property type="evidence" value="ECO:0007669"/>
    <property type="project" value="TreeGrafter"/>
</dbReference>
<dbReference type="SUPFAM" id="SSF49562">
    <property type="entry name" value="C2 domain (Calcium/lipid-binding domain, CaLB)"/>
    <property type="match status" value="2"/>
</dbReference>
<sequence>MKGSFGSTSEMVPPVVRVRVTFPPDFLLLSFGYDSGSLEPDAGSAVRVGRGTSEIRLRSIRIRFRNENEGKEESDSESDGGNPSVCFHRVSHDTTKRKMRISGFRASVPSRLAEGESSFSRSGTKTADFGLDFFLSATVTVSVDIRRNDGISYLRRSPSSFSPVSHVADSRFASQEMTLHLVVLSFDRYSRDEVIGEVLYPLSEAGREALAETLSVTKEISPRSLKIRSQGRGEILLSLCYQPAAHRLTVVILKARNLPRMDVTGLSDPYVKIYLLWNGQRLAKKKTHVKKRTLNPVFNESFVFDLPNGADSLDDISLEFLLLDWDRVTKNEVIGRVELGGPNCSGFARHHWTEVGKSPRRQIAQWHKLRE</sequence>
<dbReference type="Proteomes" id="UP000677054">
    <property type="component" value="Unassembled WGS sequence"/>
</dbReference>
<dbReference type="PANTHER" id="PTHR10024">
    <property type="entry name" value="SYNAPTOTAGMIN"/>
    <property type="match status" value="1"/>
</dbReference>
<reference evidence="3" key="1">
    <citation type="submission" date="2020-11" db="EMBL/GenBank/DDBJ databases">
        <authorList>
            <person name="Tran Van P."/>
        </authorList>
    </citation>
    <scope>NUCLEOTIDE SEQUENCE</scope>
</reference>
<evidence type="ECO:0000256" key="1">
    <source>
        <dbReference type="ARBA" id="ARBA00022737"/>
    </source>
</evidence>
<evidence type="ECO:0000313" key="4">
    <source>
        <dbReference type="Proteomes" id="UP000677054"/>
    </source>
</evidence>
<dbReference type="GO" id="GO:0000149">
    <property type="term" value="F:SNARE binding"/>
    <property type="evidence" value="ECO:0007669"/>
    <property type="project" value="TreeGrafter"/>
</dbReference>
<dbReference type="EMBL" id="LR902784">
    <property type="protein sequence ID" value="CAD7251088.1"/>
    <property type="molecule type" value="Genomic_DNA"/>
</dbReference>
<keyword evidence="4" id="KW-1185">Reference proteome</keyword>
<dbReference type="InterPro" id="IPR035892">
    <property type="entry name" value="C2_domain_sf"/>
</dbReference>
<dbReference type="PRINTS" id="PR00360">
    <property type="entry name" value="C2DOMAIN"/>
</dbReference>
<dbReference type="AlphaFoldDB" id="A0A7R9ABP1"/>
<dbReference type="InterPro" id="IPR000008">
    <property type="entry name" value="C2_dom"/>
</dbReference>
<dbReference type="PANTHER" id="PTHR10024:SF369">
    <property type="entry name" value="FI18813P1"/>
    <property type="match status" value="1"/>
</dbReference>
<dbReference type="GO" id="GO:0001786">
    <property type="term" value="F:phosphatidylserine binding"/>
    <property type="evidence" value="ECO:0007669"/>
    <property type="project" value="TreeGrafter"/>
</dbReference>
<feature type="domain" description="C2" evidence="2">
    <location>
        <begin position="231"/>
        <end position="367"/>
    </location>
</feature>
<evidence type="ECO:0000313" key="3">
    <source>
        <dbReference type="EMBL" id="CAD7251088.1"/>
    </source>
</evidence>
<gene>
    <name evidence="3" type="ORF">DSTB1V02_LOCUS10855</name>
</gene>
<organism evidence="3">
    <name type="scientific">Darwinula stevensoni</name>
    <dbReference type="NCBI Taxonomy" id="69355"/>
    <lineage>
        <taxon>Eukaryota</taxon>
        <taxon>Metazoa</taxon>
        <taxon>Ecdysozoa</taxon>
        <taxon>Arthropoda</taxon>
        <taxon>Crustacea</taxon>
        <taxon>Oligostraca</taxon>
        <taxon>Ostracoda</taxon>
        <taxon>Podocopa</taxon>
        <taxon>Podocopida</taxon>
        <taxon>Darwinulocopina</taxon>
        <taxon>Darwinuloidea</taxon>
        <taxon>Darwinulidae</taxon>
        <taxon>Darwinula</taxon>
    </lineage>
</organism>
<dbReference type="CDD" id="cd08404">
    <property type="entry name" value="C2B_Synaptotagmin-4"/>
    <property type="match status" value="1"/>
</dbReference>
<dbReference type="GO" id="GO:0048791">
    <property type="term" value="P:calcium ion-regulated exocytosis of neurotransmitter"/>
    <property type="evidence" value="ECO:0007669"/>
    <property type="project" value="TreeGrafter"/>
</dbReference>
<dbReference type="GO" id="GO:0098793">
    <property type="term" value="C:presynapse"/>
    <property type="evidence" value="ECO:0007669"/>
    <property type="project" value="GOC"/>
</dbReference>
<dbReference type="FunFam" id="2.60.40.150:FF:000039">
    <property type="entry name" value="Synaptotagmin 11"/>
    <property type="match status" value="1"/>
</dbReference>
<keyword evidence="1" id="KW-0677">Repeat</keyword>
<dbReference type="GO" id="GO:0070382">
    <property type="term" value="C:exocytic vesicle"/>
    <property type="evidence" value="ECO:0007669"/>
    <property type="project" value="TreeGrafter"/>
</dbReference>
<dbReference type="GO" id="GO:0030276">
    <property type="term" value="F:clathrin binding"/>
    <property type="evidence" value="ECO:0007669"/>
    <property type="project" value="TreeGrafter"/>
</dbReference>
<dbReference type="InterPro" id="IPR001565">
    <property type="entry name" value="Synaptotagmin"/>
</dbReference>
<dbReference type="OrthoDB" id="67700at2759"/>
<protein>
    <recommendedName>
        <fullName evidence="2">C2 domain-containing protein</fullName>
    </recommendedName>
</protein>
<dbReference type="Pfam" id="PF00168">
    <property type="entry name" value="C2"/>
    <property type="match status" value="2"/>
</dbReference>
<dbReference type="EMBL" id="CAJPEV010003267">
    <property type="protein sequence ID" value="CAG0899367.1"/>
    <property type="molecule type" value="Genomic_DNA"/>
</dbReference>
<dbReference type="PRINTS" id="PR00399">
    <property type="entry name" value="SYNAPTOTAGMN"/>
</dbReference>
<dbReference type="SMART" id="SM00239">
    <property type="entry name" value="C2"/>
    <property type="match status" value="1"/>
</dbReference>
<dbReference type="PROSITE" id="PS50004">
    <property type="entry name" value="C2"/>
    <property type="match status" value="1"/>
</dbReference>